<feature type="repeat" description="RCC1" evidence="2">
    <location>
        <begin position="29"/>
        <end position="79"/>
    </location>
</feature>
<dbReference type="PANTHER" id="PTHR22872">
    <property type="entry name" value="BTK-BINDING PROTEIN-RELATED"/>
    <property type="match status" value="1"/>
</dbReference>
<dbReference type="STRING" id="478820.A0A196SIE0"/>
<evidence type="ECO:0000259" key="3">
    <source>
        <dbReference type="Pfam" id="PF25390"/>
    </source>
</evidence>
<gene>
    <name evidence="4" type="ORF">AV274_2356</name>
</gene>
<keyword evidence="5" id="KW-1185">Reference proteome</keyword>
<protein>
    <submittedName>
        <fullName evidence="4">Regulator of chromosome condensation</fullName>
    </submittedName>
</protein>
<accession>A0A196SIE0</accession>
<feature type="domain" description="RCC1-like" evidence="3">
    <location>
        <begin position="4"/>
        <end position="237"/>
    </location>
</feature>
<proteinExistence type="predicted"/>
<dbReference type="PROSITE" id="PS50012">
    <property type="entry name" value="RCC1_3"/>
    <property type="match status" value="5"/>
</dbReference>
<dbReference type="AlphaFoldDB" id="A0A196SIE0"/>
<dbReference type="InterPro" id="IPR051625">
    <property type="entry name" value="Signaling_Regulatory_Domain"/>
</dbReference>
<feature type="repeat" description="RCC1" evidence="2">
    <location>
        <begin position="83"/>
        <end position="129"/>
    </location>
</feature>
<dbReference type="EMBL" id="LXWW01000107">
    <property type="protein sequence ID" value="OAO15947.1"/>
    <property type="molecule type" value="Genomic_DNA"/>
</dbReference>
<dbReference type="InterPro" id="IPR058923">
    <property type="entry name" value="RCC1-like_dom"/>
</dbReference>
<dbReference type="InterPro" id="IPR000408">
    <property type="entry name" value="Reg_chr_condens"/>
</dbReference>
<dbReference type="OrthoDB" id="10256179at2759"/>
<dbReference type="PRINTS" id="PR00633">
    <property type="entry name" value="RCCNDNSATION"/>
</dbReference>
<feature type="repeat" description="RCC1" evidence="2">
    <location>
        <begin position="1"/>
        <end position="28"/>
    </location>
</feature>
<reference evidence="4 5" key="1">
    <citation type="submission" date="2016-05" db="EMBL/GenBank/DDBJ databases">
        <title>Nuclear genome of Blastocystis sp. subtype 1 NandII.</title>
        <authorList>
            <person name="Gentekaki E."/>
            <person name="Curtis B."/>
            <person name="Stairs C."/>
            <person name="Eme L."/>
            <person name="Herman E."/>
            <person name="Klimes V."/>
            <person name="Arias M.C."/>
            <person name="Elias M."/>
            <person name="Hilliou F."/>
            <person name="Klute M."/>
            <person name="Malik S.-B."/>
            <person name="Pightling A."/>
            <person name="Rachubinski R."/>
            <person name="Salas D."/>
            <person name="Schlacht A."/>
            <person name="Suga H."/>
            <person name="Archibald J."/>
            <person name="Ball S.G."/>
            <person name="Clark G."/>
            <person name="Dacks J."/>
            <person name="Van Der Giezen M."/>
            <person name="Tsaousis A."/>
            <person name="Roger A."/>
        </authorList>
    </citation>
    <scope>NUCLEOTIDE SEQUENCE [LARGE SCALE GENOMIC DNA]</scope>
    <source>
        <strain evidence="5">ATCC 50177 / NandII</strain>
    </source>
</reference>
<dbReference type="Gene3D" id="2.130.10.30">
    <property type="entry name" value="Regulator of chromosome condensation 1/beta-lactamase-inhibitor protein II"/>
    <property type="match status" value="2"/>
</dbReference>
<name>A0A196SIE0_BLAHN</name>
<evidence type="ECO:0000256" key="2">
    <source>
        <dbReference type="PROSITE-ProRule" id="PRU00235"/>
    </source>
</evidence>
<evidence type="ECO:0000256" key="1">
    <source>
        <dbReference type="ARBA" id="ARBA00022737"/>
    </source>
</evidence>
<feature type="repeat" description="RCC1" evidence="2">
    <location>
        <begin position="130"/>
        <end position="181"/>
    </location>
</feature>
<dbReference type="Proteomes" id="UP000078348">
    <property type="component" value="Unassembled WGS sequence"/>
</dbReference>
<evidence type="ECO:0000313" key="5">
    <source>
        <dbReference type="Proteomes" id="UP000078348"/>
    </source>
</evidence>
<dbReference type="PROSITE" id="PS00626">
    <property type="entry name" value="RCC1_2"/>
    <property type="match status" value="1"/>
</dbReference>
<comment type="caution">
    <text evidence="4">The sequence shown here is derived from an EMBL/GenBank/DDBJ whole genome shotgun (WGS) entry which is preliminary data.</text>
</comment>
<evidence type="ECO:0000313" key="4">
    <source>
        <dbReference type="EMBL" id="OAO15947.1"/>
    </source>
</evidence>
<keyword evidence="1" id="KW-0677">Repeat</keyword>
<dbReference type="InterPro" id="IPR009091">
    <property type="entry name" value="RCC1/BLIP-II"/>
</dbReference>
<feature type="non-terminal residue" evidence="4">
    <location>
        <position position="1"/>
    </location>
</feature>
<dbReference type="Pfam" id="PF25390">
    <property type="entry name" value="WD40_RLD"/>
    <property type="match status" value="1"/>
</dbReference>
<feature type="repeat" description="RCC1" evidence="2">
    <location>
        <begin position="182"/>
        <end position="238"/>
    </location>
</feature>
<dbReference type="SUPFAM" id="SSF50985">
    <property type="entry name" value="RCC1/BLIP-II"/>
    <property type="match status" value="1"/>
</dbReference>
<sequence>PEKVRGLEGHRFVQVCAGHVHTLALTEDGEVFAWGNNKTGCVGCEERGTCAPQRVEGLKGKRVVAIAAGMESSAALTAEGEGGADNYGQLGQGQGPRYVNKPAKIRIFKNMPITKIACGQYHMLALASNGDVYAWGQGLQGQTANEKKVDTNIPHAIDALKGYGIKQIAAGGSHSAVVDDKGRVFMFGSGRNGQLGRGDKVESIAAYRVVPTLVEYLQTARVMQIVCGGDHTAAILAKKI</sequence>
<organism evidence="4 5">
    <name type="scientific">Blastocystis sp. subtype 1 (strain ATCC 50177 / NandII)</name>
    <dbReference type="NCBI Taxonomy" id="478820"/>
    <lineage>
        <taxon>Eukaryota</taxon>
        <taxon>Sar</taxon>
        <taxon>Stramenopiles</taxon>
        <taxon>Bigyra</taxon>
        <taxon>Opalozoa</taxon>
        <taxon>Opalinata</taxon>
        <taxon>Blastocystidae</taxon>
        <taxon>Blastocystis</taxon>
    </lineage>
</organism>